<dbReference type="PANTHER" id="PTHR11783">
    <property type="entry name" value="SULFOTRANSFERASE SULT"/>
    <property type="match status" value="1"/>
</dbReference>
<proteinExistence type="inferred from homology"/>
<accession>A0A8C8S5D1</accession>
<sequence>CYFCYCLFCYQTKICFIYLTMEPSEEHFYANKGIYFITDIVTPEYIESLEDFEIRGSDVFVVIHSKSGTVWTQNILSLIYHEGHRDGTENIETKHRAPWLEYNEYNMDYLHCPSPRLFVSHLPYYLVPRDLRSRRAKVSDTIFTPISPRSIGTEVPEGARGRGELIFHTLGCRRESLLRDPSVKERLRKQFLSVISKPLLIRI</sequence>
<dbReference type="EC" id="2.8.2.-" evidence="3"/>
<dbReference type="SUPFAM" id="SSF52540">
    <property type="entry name" value="P-loop containing nucleoside triphosphate hydrolases"/>
    <property type="match status" value="1"/>
</dbReference>
<protein>
    <recommendedName>
        <fullName evidence="3">Sulfotransferase</fullName>
        <ecNumber evidence="3">2.8.2.-</ecNumber>
    </recommendedName>
</protein>
<name>A0A8C8S5D1_9SAUR</name>
<organism evidence="5 6">
    <name type="scientific">Pelusios castaneus</name>
    <name type="common">West African mud turtle</name>
    <dbReference type="NCBI Taxonomy" id="367368"/>
    <lineage>
        <taxon>Eukaryota</taxon>
        <taxon>Metazoa</taxon>
        <taxon>Chordata</taxon>
        <taxon>Craniata</taxon>
        <taxon>Vertebrata</taxon>
        <taxon>Euteleostomi</taxon>
        <taxon>Archelosauria</taxon>
        <taxon>Testudinata</taxon>
        <taxon>Testudines</taxon>
        <taxon>Pleurodira</taxon>
        <taxon>Pelomedusidae</taxon>
        <taxon>Pelusios</taxon>
    </lineage>
</organism>
<dbReference type="GO" id="GO:0008146">
    <property type="term" value="F:sulfotransferase activity"/>
    <property type="evidence" value="ECO:0007669"/>
    <property type="project" value="InterPro"/>
</dbReference>
<dbReference type="Proteomes" id="UP000694393">
    <property type="component" value="Unplaced"/>
</dbReference>
<reference evidence="5" key="2">
    <citation type="submission" date="2025-09" db="UniProtKB">
        <authorList>
            <consortium name="Ensembl"/>
        </authorList>
    </citation>
    <scope>IDENTIFICATION</scope>
</reference>
<evidence type="ECO:0000256" key="2">
    <source>
        <dbReference type="ARBA" id="ARBA00022679"/>
    </source>
</evidence>
<feature type="domain" description="Sulfotransferase" evidence="4">
    <location>
        <begin position="57"/>
        <end position="138"/>
    </location>
</feature>
<evidence type="ECO:0000256" key="3">
    <source>
        <dbReference type="RuleBase" id="RU361155"/>
    </source>
</evidence>
<dbReference type="InterPro" id="IPR027417">
    <property type="entry name" value="P-loop_NTPase"/>
</dbReference>
<dbReference type="InterPro" id="IPR000863">
    <property type="entry name" value="Sulfotransferase_dom"/>
</dbReference>
<evidence type="ECO:0000313" key="6">
    <source>
        <dbReference type="Proteomes" id="UP000694393"/>
    </source>
</evidence>
<evidence type="ECO:0000259" key="4">
    <source>
        <dbReference type="Pfam" id="PF00685"/>
    </source>
</evidence>
<comment type="similarity">
    <text evidence="1 3">Belongs to the sulfotransferase 1 family.</text>
</comment>
<dbReference type="Ensembl" id="ENSPCET00000015146.1">
    <property type="protein sequence ID" value="ENSPCEP00000014618.1"/>
    <property type="gene ID" value="ENSPCEG00000011585.1"/>
</dbReference>
<keyword evidence="6" id="KW-1185">Reference proteome</keyword>
<dbReference type="Pfam" id="PF00685">
    <property type="entry name" value="Sulfotransfer_1"/>
    <property type="match status" value="1"/>
</dbReference>
<evidence type="ECO:0000313" key="5">
    <source>
        <dbReference type="Ensembl" id="ENSPCEP00000014618.1"/>
    </source>
</evidence>
<dbReference type="AlphaFoldDB" id="A0A8C8S5D1"/>
<keyword evidence="2 3" id="KW-0808">Transferase</keyword>
<evidence type="ECO:0000256" key="1">
    <source>
        <dbReference type="ARBA" id="ARBA00005771"/>
    </source>
</evidence>
<dbReference type="Gene3D" id="3.40.50.300">
    <property type="entry name" value="P-loop containing nucleotide triphosphate hydrolases"/>
    <property type="match status" value="1"/>
</dbReference>
<reference evidence="5" key="1">
    <citation type="submission" date="2025-08" db="UniProtKB">
        <authorList>
            <consortium name="Ensembl"/>
        </authorList>
    </citation>
    <scope>IDENTIFICATION</scope>
</reference>